<feature type="chain" id="PRO_5017301134" evidence="3">
    <location>
        <begin position="28"/>
        <end position="1857"/>
    </location>
</feature>
<dbReference type="Proteomes" id="UP000267798">
    <property type="component" value="Unassembled WGS sequence"/>
</dbReference>
<dbReference type="Gene3D" id="2.60.40.680">
    <property type="match status" value="1"/>
</dbReference>
<accession>A0A3A6PAJ4</accession>
<feature type="compositionally biased region" description="Pro residues" evidence="2">
    <location>
        <begin position="1468"/>
        <end position="1481"/>
    </location>
</feature>
<dbReference type="EMBL" id="QXQB01000006">
    <property type="protein sequence ID" value="RJX37307.1"/>
    <property type="molecule type" value="Genomic_DNA"/>
</dbReference>
<dbReference type="OrthoDB" id="9809781at2"/>
<dbReference type="Gene3D" id="2.60.40.380">
    <property type="entry name" value="Purple acid phosphatase-like, N-terminal"/>
    <property type="match status" value="1"/>
</dbReference>
<dbReference type="Pfam" id="PF00395">
    <property type="entry name" value="SLH"/>
    <property type="match status" value="3"/>
</dbReference>
<dbReference type="Pfam" id="PF09992">
    <property type="entry name" value="NAGPA"/>
    <property type="match status" value="1"/>
</dbReference>
<feature type="region of interest" description="Disordered" evidence="2">
    <location>
        <begin position="1462"/>
        <end position="1488"/>
    </location>
</feature>
<dbReference type="GO" id="GO:0003993">
    <property type="term" value="F:acid phosphatase activity"/>
    <property type="evidence" value="ECO:0007669"/>
    <property type="project" value="InterPro"/>
</dbReference>
<dbReference type="RefSeq" id="WP_120113862.1">
    <property type="nucleotide sequence ID" value="NZ_QXQB01000006.1"/>
</dbReference>
<organism evidence="5 6">
    <name type="scientific">Paenibacillus pinisoli</name>
    <dbReference type="NCBI Taxonomy" id="1276110"/>
    <lineage>
        <taxon>Bacteria</taxon>
        <taxon>Bacillati</taxon>
        <taxon>Bacillota</taxon>
        <taxon>Bacilli</taxon>
        <taxon>Bacillales</taxon>
        <taxon>Paenibacillaceae</taxon>
        <taxon>Paenibacillus</taxon>
    </lineage>
</organism>
<dbReference type="Gene3D" id="3.60.21.10">
    <property type="match status" value="1"/>
</dbReference>
<dbReference type="PANTHER" id="PTHR45867:SF3">
    <property type="entry name" value="ACID PHOSPHATASE TYPE 7"/>
    <property type="match status" value="1"/>
</dbReference>
<dbReference type="InterPro" id="IPR015914">
    <property type="entry name" value="PAPs_N"/>
</dbReference>
<dbReference type="CDD" id="cd00063">
    <property type="entry name" value="FN3"/>
    <property type="match status" value="1"/>
</dbReference>
<evidence type="ECO:0000256" key="1">
    <source>
        <dbReference type="ARBA" id="ARBA00022729"/>
    </source>
</evidence>
<dbReference type="InterPro" id="IPR003961">
    <property type="entry name" value="FN3_dom"/>
</dbReference>
<dbReference type="Pfam" id="PF16656">
    <property type="entry name" value="Pur_ac_phosph_N"/>
    <property type="match status" value="1"/>
</dbReference>
<proteinExistence type="predicted"/>
<gene>
    <name evidence="5" type="ORF">D3P09_23420</name>
</gene>
<feature type="signal peptide" evidence="3">
    <location>
        <begin position="1"/>
        <end position="27"/>
    </location>
</feature>
<dbReference type="InterPro" id="IPR001119">
    <property type="entry name" value="SLH_dom"/>
</dbReference>
<dbReference type="PANTHER" id="PTHR45867">
    <property type="entry name" value="PURPLE ACID PHOSPHATASE"/>
    <property type="match status" value="1"/>
</dbReference>
<evidence type="ECO:0000256" key="3">
    <source>
        <dbReference type="SAM" id="SignalP"/>
    </source>
</evidence>
<feature type="domain" description="SLH" evidence="4">
    <location>
        <begin position="1798"/>
        <end position="1857"/>
    </location>
</feature>
<evidence type="ECO:0000259" key="4">
    <source>
        <dbReference type="PROSITE" id="PS51272"/>
    </source>
</evidence>
<evidence type="ECO:0000313" key="5">
    <source>
        <dbReference type="EMBL" id="RJX37307.1"/>
    </source>
</evidence>
<dbReference type="InterPro" id="IPR004843">
    <property type="entry name" value="Calcineurin-like_PHP"/>
</dbReference>
<comment type="caution">
    <text evidence="5">The sequence shown here is derived from an EMBL/GenBank/DDBJ whole genome shotgun (WGS) entry which is preliminary data.</text>
</comment>
<dbReference type="InterPro" id="IPR008965">
    <property type="entry name" value="CBM2/CBM3_carb-bd_dom_sf"/>
</dbReference>
<dbReference type="SUPFAM" id="SSF56300">
    <property type="entry name" value="Metallo-dependent phosphatases"/>
    <property type="match status" value="1"/>
</dbReference>
<feature type="domain" description="SLH" evidence="4">
    <location>
        <begin position="1732"/>
        <end position="1795"/>
    </location>
</feature>
<dbReference type="Gene3D" id="2.60.120.430">
    <property type="entry name" value="Galactose-binding lectin"/>
    <property type="match status" value="1"/>
</dbReference>
<evidence type="ECO:0000313" key="6">
    <source>
        <dbReference type="Proteomes" id="UP000267798"/>
    </source>
</evidence>
<sequence length="1857" mass="197590">MKTRQRVASLILAVMMLISVLAPAVSAGVMDPPDTGFGKVIDVRRTELAPGAAYTWYDMQTARGTQKAHFVEFDPANANLGLIAGTKSGKVRGMEGVTAMAAYADQPGNRVIAGINGDFYEISGNATGVPNGLFMGEGRILNSAVSSYAFGLKADGSSIYGTPQLTKTVTINGTASPLTHINRYRSDNQLVLYTTDYYTSTMTGNDGDEVVLEIVGGEVKDGSALLLKVEAVRQNQGNAPLAEGKAVLSASGSARSLLAGLNPGDEISAEFALSDEWSDVQVAIGGMGPLIKDGVVQNGVGPAGVHPRTAIGTKADGSIVLFEIDGRQPGFSEGVETEELAAMLADLGVVQAMNLDGGGSSTLAAKLPGEAAVKVMNTPSDGGERKTGNSLLLVNKAPELGSAASLAVRPGAERILAGSSVLFTAKGIDANGHPAAANGALAWEAEAALGSITADGWFTAGEKAAEGSISVQAGGVAGSAAIEVVDKLTALAFPDESKTYESGAIETMKAIATRDGQVIQASNDSFEWRVEGDIGAIDERGVFTATESNGQSGRIIVSYGDLEAAMNVSVGIPPVVLEDFENGLSAYMAAGAAFNNVDIAEESNPDFVRFGHTALKLTYDFTGKTGTSGAYLQAKSVDDRIQVPGYPQKIGMWVYGDGKTHWLRMQMRDGNNAAIPLDFTDQVTGVNWTGWKYVEAAVPTGKSEPFTIDMPVRYMETNNAKKDSGVIYVDQIRAIYGSTAGEDIEPPVLKDIAPSPNTTVRNAHPTISVIGEDVGYDPVQHPATTLIDPDKIRVYLDDQPVQHGLYPPKGLITYTPIEPLAEGRHKVKVAIRDLSGNQTIKEWYFNVNMGSPQYLYETPEDVFAGGTYDIPMTIESAAKLKSGHAEFKFDPAIVHKLEVVRGQKLGEAQLSSTVNAEVGTVRLDFANLPSASLKDSDVAATIRYTVKSDVIGPLGLEQAKGGEVTRKHDIQFVSGSIVTVEGDGTAKPFYGPPLETVVKNKLKLLWNHADIALGEPAAFTITEGGEPVRDAVLLLNGTEVKEAVSGAEGRLVTADVTLAEGTYKLQAKQGDNYSPIMAFVVAPPAHTTAPVNINVSVGGNPSASRHVAWQTHPDVKASVVEWAEKEGFAGFEGEGVKKTEGASSLYNTNNDGTYRVHRVQLTELKPDTVYVYRVGDGEGNMSAQGEFHTAPVSGDGVKFLFLGDSQASNQAGFDDWGKSLTKAVEHMPDAELLIHAGDMVDHGHEQEQWNMWFGAAQELFLKYTLQTVVGNHEVTGTNGNGDYLAHFYNPQNGADVAKGSSYSFDMKNVHFVMMNTEMSEEALKEQAKWLEKDLAATKKKWKVIVFHQGPYGSIYANTNVQKHWVPVFDKYGVDLVMNGHDHIYLRTFPMKGGEIVKEGEGTRYVVGGSTGPKFYALTERPWQELVYDEDINLYTAVEIAEDKIVITATTVDGELVDTFEIVKQTKPTTPPVTPGPEPSPEPADKPGRVEVKPEQLQGTASGEIVIRTDASLEELVLPGHAAELAGASDVVVEAGNIRVTLPAKWLKEFAGMLPDERLEQSKITLTVDRLAKTAADSLLDAAEERSAAKLGLSGDVLTLSFTVTEPDGTTTAVGGFQHAVSIALKPGAQAEERLLGMYRISGQGELIYMGSRSSGGWLTGSVSESGQYALLEYRKTFLDVAIGHWAAGDIMELSAKHVIEGVSSDRFAPEREVTRAEFAALLVRAIGLQGEASAAFSDVAANAWYADAVNLAVKAGIVNGVGDGLFKPAASVSRQEMAAMIVRAYSYHTNKAAEGVGQPPFSDLASAPQWAQQAIAAAHELGLMQGFPSQAFKPNGFGTRAQSASLLLNLLQLLDEN</sequence>
<dbReference type="GO" id="GO:0046872">
    <property type="term" value="F:metal ion binding"/>
    <property type="evidence" value="ECO:0007669"/>
    <property type="project" value="InterPro"/>
</dbReference>
<keyword evidence="6" id="KW-1185">Reference proteome</keyword>
<dbReference type="InterPro" id="IPR018711">
    <property type="entry name" value="NAGPA"/>
</dbReference>
<dbReference type="PROSITE" id="PS51272">
    <property type="entry name" value="SLH"/>
    <property type="match status" value="3"/>
</dbReference>
<dbReference type="SUPFAM" id="SSF49363">
    <property type="entry name" value="Purple acid phosphatase, N-terminal domain"/>
    <property type="match status" value="1"/>
</dbReference>
<evidence type="ECO:0000256" key="2">
    <source>
        <dbReference type="SAM" id="MobiDB-lite"/>
    </source>
</evidence>
<dbReference type="InterPro" id="IPR008963">
    <property type="entry name" value="Purple_acid_Pase-like_N"/>
</dbReference>
<dbReference type="Pfam" id="PF00149">
    <property type="entry name" value="Metallophos"/>
    <property type="match status" value="1"/>
</dbReference>
<reference evidence="5 6" key="1">
    <citation type="submission" date="2018-09" db="EMBL/GenBank/DDBJ databases">
        <title>Paenibacillus aracenensis nov. sp. isolated from a cave in southern Spain.</title>
        <authorList>
            <person name="Jurado V."/>
            <person name="Gutierrez-Patricio S."/>
            <person name="Gonzalez-Pimentel J.L."/>
            <person name="Miller A.Z."/>
            <person name="Laiz L."/>
            <person name="Saiz-Jimenez C."/>
        </authorList>
    </citation>
    <scope>NUCLEOTIDE SEQUENCE [LARGE SCALE GENOMIC DNA]</scope>
    <source>
        <strain evidence="5 6">JCM 19203</strain>
    </source>
</reference>
<dbReference type="GO" id="GO:0030246">
    <property type="term" value="F:carbohydrate binding"/>
    <property type="evidence" value="ECO:0007669"/>
    <property type="project" value="InterPro"/>
</dbReference>
<dbReference type="SUPFAM" id="SSF49384">
    <property type="entry name" value="Carbohydrate-binding domain"/>
    <property type="match status" value="1"/>
</dbReference>
<feature type="domain" description="SLH" evidence="4">
    <location>
        <begin position="1673"/>
        <end position="1731"/>
    </location>
</feature>
<dbReference type="InterPro" id="IPR029052">
    <property type="entry name" value="Metallo-depent_PP-like"/>
</dbReference>
<name>A0A3A6PAJ4_9BACL</name>
<protein>
    <submittedName>
        <fullName evidence="5">Metallophosphoesterase</fullName>
    </submittedName>
</protein>
<keyword evidence="1 3" id="KW-0732">Signal</keyword>